<accession>A0A345BY43</accession>
<evidence type="ECO:0000259" key="7">
    <source>
        <dbReference type="Pfam" id="PF01979"/>
    </source>
</evidence>
<dbReference type="KEGG" id="rue:DT065_07415"/>
<dbReference type="GO" id="GO:0006146">
    <property type="term" value="P:adenine catabolic process"/>
    <property type="evidence" value="ECO:0007669"/>
    <property type="project" value="InterPro"/>
</dbReference>
<gene>
    <name evidence="6 9" type="primary">ade</name>
    <name evidence="9" type="ORF">DT065_07415</name>
</gene>
<evidence type="ECO:0000313" key="9">
    <source>
        <dbReference type="EMBL" id="AXF55874.1"/>
    </source>
</evidence>
<dbReference type="SUPFAM" id="SSF51338">
    <property type="entry name" value="Composite domain of metallo-dependent hydrolases"/>
    <property type="match status" value="1"/>
</dbReference>
<dbReference type="AlphaFoldDB" id="A0A345BY43"/>
<dbReference type="Gene3D" id="3.20.20.140">
    <property type="entry name" value="Metal-dependent hydrolases"/>
    <property type="match status" value="1"/>
</dbReference>
<dbReference type="NCBIfam" id="TIGR01178">
    <property type="entry name" value="ade"/>
    <property type="match status" value="1"/>
</dbReference>
<keyword evidence="10" id="KW-1185">Reference proteome</keyword>
<evidence type="ECO:0000313" key="10">
    <source>
        <dbReference type="Proteomes" id="UP000252100"/>
    </source>
</evidence>
<evidence type="ECO:0000256" key="1">
    <source>
        <dbReference type="ARBA" id="ARBA00006773"/>
    </source>
</evidence>
<dbReference type="EC" id="3.5.4.2" evidence="2 6"/>
<keyword evidence="4 6" id="KW-0464">Manganese</keyword>
<protein>
    <recommendedName>
        <fullName evidence="2 6">Adenine deaminase</fullName>
        <shortName evidence="6">Adenase</shortName>
        <shortName evidence="6">Adenine aminase</shortName>
        <ecNumber evidence="2 6">3.5.4.2</ecNumber>
    </recommendedName>
</protein>
<name>A0A345BY43_9BACI</name>
<dbReference type="Pfam" id="PF01979">
    <property type="entry name" value="Amidohydro_1"/>
    <property type="match status" value="1"/>
</dbReference>
<dbReference type="EMBL" id="CP031092">
    <property type="protein sequence ID" value="AXF55874.1"/>
    <property type="molecule type" value="Genomic_DNA"/>
</dbReference>
<evidence type="ECO:0000256" key="4">
    <source>
        <dbReference type="ARBA" id="ARBA00023211"/>
    </source>
</evidence>
<dbReference type="InterPro" id="IPR006680">
    <property type="entry name" value="Amidohydro-rel"/>
</dbReference>
<evidence type="ECO:0000259" key="8">
    <source>
        <dbReference type="Pfam" id="PF13382"/>
    </source>
</evidence>
<comment type="cofactor">
    <cofactor evidence="6">
        <name>Mn(2+)</name>
        <dbReference type="ChEBI" id="CHEBI:29035"/>
    </cofactor>
</comment>
<dbReference type="HAMAP" id="MF_01518">
    <property type="entry name" value="Adenine_deamin"/>
    <property type="match status" value="1"/>
</dbReference>
<dbReference type="OrthoDB" id="9775607at2"/>
<dbReference type="RefSeq" id="WP_114372150.1">
    <property type="nucleotide sequence ID" value="NZ_CP031092.1"/>
</dbReference>
<comment type="similarity">
    <text evidence="1 6">Belongs to the metallo-dependent hydrolases superfamily. Adenine deaminase family.</text>
</comment>
<dbReference type="InterPro" id="IPR026912">
    <property type="entry name" value="Adenine_deam_C"/>
</dbReference>
<proteinExistence type="inferred from homology"/>
<dbReference type="InterPro" id="IPR006679">
    <property type="entry name" value="Adenine_deam"/>
</dbReference>
<organism evidence="9 10">
    <name type="scientific">Salicibibacter kimchii</name>
    <dbReference type="NCBI Taxonomy" id="2099786"/>
    <lineage>
        <taxon>Bacteria</taxon>
        <taxon>Bacillati</taxon>
        <taxon>Bacillota</taxon>
        <taxon>Bacilli</taxon>
        <taxon>Bacillales</taxon>
        <taxon>Bacillaceae</taxon>
        <taxon>Salicibibacter</taxon>
    </lineage>
</organism>
<dbReference type="GO" id="GO:0000034">
    <property type="term" value="F:adenine deaminase activity"/>
    <property type="evidence" value="ECO:0007669"/>
    <property type="project" value="UniProtKB-UniRule"/>
</dbReference>
<dbReference type="PANTHER" id="PTHR11113">
    <property type="entry name" value="N-ACETYLGLUCOSAMINE-6-PHOSPHATE DEACETYLASE"/>
    <property type="match status" value="1"/>
</dbReference>
<comment type="catalytic activity">
    <reaction evidence="5 6">
        <text>adenine + H2O + H(+) = hypoxanthine + NH4(+)</text>
        <dbReference type="Rhea" id="RHEA:23688"/>
        <dbReference type="ChEBI" id="CHEBI:15377"/>
        <dbReference type="ChEBI" id="CHEBI:15378"/>
        <dbReference type="ChEBI" id="CHEBI:16708"/>
        <dbReference type="ChEBI" id="CHEBI:17368"/>
        <dbReference type="ChEBI" id="CHEBI:28938"/>
        <dbReference type="EC" id="3.5.4.2"/>
    </reaction>
</comment>
<evidence type="ECO:0000256" key="5">
    <source>
        <dbReference type="ARBA" id="ARBA00047720"/>
    </source>
</evidence>
<evidence type="ECO:0000256" key="3">
    <source>
        <dbReference type="ARBA" id="ARBA00022801"/>
    </source>
</evidence>
<feature type="domain" description="Amidohydrolase-related" evidence="7">
    <location>
        <begin position="81"/>
        <end position="371"/>
    </location>
</feature>
<dbReference type="InterPro" id="IPR032466">
    <property type="entry name" value="Metal_Hydrolase"/>
</dbReference>
<keyword evidence="3 6" id="KW-0378">Hydrolase</keyword>
<dbReference type="Pfam" id="PF13382">
    <property type="entry name" value="Adenine_deam_C"/>
    <property type="match status" value="1"/>
</dbReference>
<reference evidence="9 10" key="1">
    <citation type="journal article" date="2018" name="J. Microbiol.">
        <title>Salicibibacter kimchii gen. nov., sp. nov., a moderately halophilic and alkalitolerant bacterium in the family Bacillaceae, isolated from kimchi.</title>
        <authorList>
            <person name="Jang J.Y."/>
            <person name="Oh Y.J."/>
            <person name="Lim S.K."/>
            <person name="Park H.K."/>
            <person name="Lee C."/>
            <person name="Kim J.Y."/>
            <person name="Lee M.A."/>
            <person name="Choi H.J."/>
        </authorList>
    </citation>
    <scope>NUCLEOTIDE SEQUENCE [LARGE SCALE GENOMIC DNA]</scope>
    <source>
        <strain evidence="9 10">NKC1-1</strain>
    </source>
</reference>
<evidence type="ECO:0000256" key="6">
    <source>
        <dbReference type="HAMAP-Rule" id="MF_01518"/>
    </source>
</evidence>
<dbReference type="PANTHER" id="PTHR11113:SF2">
    <property type="entry name" value="ADENINE DEAMINASE"/>
    <property type="match status" value="1"/>
</dbReference>
<dbReference type="Proteomes" id="UP000252100">
    <property type="component" value="Chromosome"/>
</dbReference>
<dbReference type="Gene3D" id="2.30.40.10">
    <property type="entry name" value="Urease, subunit C, domain 1"/>
    <property type="match status" value="1"/>
</dbReference>
<dbReference type="SUPFAM" id="SSF51556">
    <property type="entry name" value="Metallo-dependent hydrolases"/>
    <property type="match status" value="1"/>
</dbReference>
<evidence type="ECO:0000256" key="2">
    <source>
        <dbReference type="ARBA" id="ARBA00012782"/>
    </source>
</evidence>
<dbReference type="InterPro" id="IPR011059">
    <property type="entry name" value="Metal-dep_hydrolase_composite"/>
</dbReference>
<feature type="domain" description="Adenine deaminase C-terminal" evidence="8">
    <location>
        <begin position="431"/>
        <end position="593"/>
    </location>
</feature>
<sequence>MTVSFPRPAQADCIRDLNATARGEKSATLVIKDAKLVNVVSNEILPRTDVAVQGTRIAYVGKNADHTIGEKTKMIDAENRYVTPGLLDGHCHIESSQIRPMQFSRAVLPKGTTGGFFDAHEITNVLGLDGLKLMLEEARQTPMAAYMQVPSCVPSTDENYETNGAVIGPDEVAEAFTWGDDVNALGEVMNFPGVVYGNEKMLSEIEETLRAGRQADGHYTWPPEDDRRLSAYTAVGINGDHENSTAEDVIAQVRLGMYAKLRRGSAWHDVVETIKAYTEYGLNTRRMLLVTDDRSPESLVDEGHMDFVVRHAIAQGVPPVIAIQMATINPAERFGVSDDVGIIAPGRFADLLLLEGTLAEMDVGITVAAGQVVAQDGKMVTELPEFPLSDKAVHSVKIGEKINADDFLITPPAAEGKKVDVRTIEVNENQVYTKEKHVSLPCGKIDMLLQGDLCKMAVIERHGRNGNQGLGILKGIGFDKQVAMASTVAHDSHNLMVIGNNDDKMAAAANKVGQMQGGIAVITEKGETTLPLPVAGLMSNAPFEQVAERSRAVSHALAEAGCTMNYAFMTLSLLALVVIPELRLSDKGLVRITDDGFEKVPLIVES</sequence>